<dbReference type="EMBL" id="CAJVQB010024136">
    <property type="protein sequence ID" value="CAG8803434.1"/>
    <property type="molecule type" value="Genomic_DNA"/>
</dbReference>
<organism evidence="1 2">
    <name type="scientific">Gigaspora margarita</name>
    <dbReference type="NCBI Taxonomy" id="4874"/>
    <lineage>
        <taxon>Eukaryota</taxon>
        <taxon>Fungi</taxon>
        <taxon>Fungi incertae sedis</taxon>
        <taxon>Mucoromycota</taxon>
        <taxon>Glomeromycotina</taxon>
        <taxon>Glomeromycetes</taxon>
        <taxon>Diversisporales</taxon>
        <taxon>Gigasporaceae</taxon>
        <taxon>Gigaspora</taxon>
    </lineage>
</organism>
<protein>
    <submittedName>
        <fullName evidence="1">20072_t:CDS:1</fullName>
    </submittedName>
</protein>
<sequence length="232" mass="26993">MVDEYYNELERLYQKADLTERWTKTGTKRAGRNGMAHNYPTSFKKAKATETTYSRRVLLKATSHESKSARKVELVDSLNSLLDQLIPNNISLSLILNSRIEILNVLSIKITYCEAAIKQHSIYLILNMAKKISVKSGRKPTNYREYESEEVEEERSYIVQEDEDKKKFQLEIEKGPTKDSKLKKEQQIQIEELLKKNKNIFAEGLTQLGRIKKEVHKIVIKEGVKSIKQRPY</sequence>
<evidence type="ECO:0000313" key="1">
    <source>
        <dbReference type="EMBL" id="CAG8803434.1"/>
    </source>
</evidence>
<gene>
    <name evidence="1" type="ORF">GMARGA_LOCUS23646</name>
</gene>
<reference evidence="1 2" key="1">
    <citation type="submission" date="2021-06" db="EMBL/GenBank/DDBJ databases">
        <authorList>
            <person name="Kallberg Y."/>
            <person name="Tangrot J."/>
            <person name="Rosling A."/>
        </authorList>
    </citation>
    <scope>NUCLEOTIDE SEQUENCE [LARGE SCALE GENOMIC DNA]</scope>
    <source>
        <strain evidence="1 2">120-4 pot B 10/14</strain>
    </source>
</reference>
<keyword evidence="2" id="KW-1185">Reference proteome</keyword>
<accession>A0ABN7VWU3</accession>
<evidence type="ECO:0000313" key="2">
    <source>
        <dbReference type="Proteomes" id="UP000789901"/>
    </source>
</evidence>
<proteinExistence type="predicted"/>
<comment type="caution">
    <text evidence="1">The sequence shown here is derived from an EMBL/GenBank/DDBJ whole genome shotgun (WGS) entry which is preliminary data.</text>
</comment>
<dbReference type="Proteomes" id="UP000789901">
    <property type="component" value="Unassembled WGS sequence"/>
</dbReference>
<name>A0ABN7VWU3_GIGMA</name>